<dbReference type="EMBL" id="LAZR01023525">
    <property type="protein sequence ID" value="KKL78224.1"/>
    <property type="molecule type" value="Genomic_DNA"/>
</dbReference>
<accession>A0A0F9EVV0</accession>
<protein>
    <submittedName>
        <fullName evidence="1">Uncharacterized protein</fullName>
    </submittedName>
</protein>
<evidence type="ECO:0000313" key="1">
    <source>
        <dbReference type="EMBL" id="KKL78224.1"/>
    </source>
</evidence>
<name>A0A0F9EVV0_9ZZZZ</name>
<dbReference type="AlphaFoldDB" id="A0A0F9EVV0"/>
<sequence>MPAPEVSAFGDGEHQFGETGLTIDGGGFGAFPGAAWIYENADRTGLTDQLTIGAWNDIEFTGVEIPASPNNGPGTRYLFVQREDLAWSQALAFTLLQVITQGRQFSVEALQGLSQSRQPTVEALQGILQASTAPVEALATITQTRQSN</sequence>
<gene>
    <name evidence="1" type="ORF">LCGC14_2026990</name>
</gene>
<proteinExistence type="predicted"/>
<reference evidence="1" key="1">
    <citation type="journal article" date="2015" name="Nature">
        <title>Complex archaea that bridge the gap between prokaryotes and eukaryotes.</title>
        <authorList>
            <person name="Spang A."/>
            <person name="Saw J.H."/>
            <person name="Jorgensen S.L."/>
            <person name="Zaremba-Niedzwiedzka K."/>
            <person name="Martijn J."/>
            <person name="Lind A.E."/>
            <person name="van Eijk R."/>
            <person name="Schleper C."/>
            <person name="Guy L."/>
            <person name="Ettema T.J."/>
        </authorList>
    </citation>
    <scope>NUCLEOTIDE SEQUENCE</scope>
</reference>
<organism evidence="1">
    <name type="scientific">marine sediment metagenome</name>
    <dbReference type="NCBI Taxonomy" id="412755"/>
    <lineage>
        <taxon>unclassified sequences</taxon>
        <taxon>metagenomes</taxon>
        <taxon>ecological metagenomes</taxon>
    </lineage>
</organism>
<comment type="caution">
    <text evidence="1">The sequence shown here is derived from an EMBL/GenBank/DDBJ whole genome shotgun (WGS) entry which is preliminary data.</text>
</comment>